<accession>A0AAV9S9R9</accession>
<reference evidence="2 3" key="1">
    <citation type="submission" date="2021-06" db="EMBL/GenBank/DDBJ databases">
        <authorList>
            <person name="Palmer J.M."/>
        </authorList>
    </citation>
    <scope>NUCLEOTIDE SEQUENCE [LARGE SCALE GENOMIC DNA]</scope>
    <source>
        <strain evidence="2 3">MEX-2019</strain>
        <tissue evidence="2">Muscle</tissue>
    </source>
</reference>
<dbReference type="EMBL" id="JAHHUM010000692">
    <property type="protein sequence ID" value="KAK5617597.1"/>
    <property type="molecule type" value="Genomic_DNA"/>
</dbReference>
<evidence type="ECO:0000256" key="1">
    <source>
        <dbReference type="SAM" id="MobiDB-lite"/>
    </source>
</evidence>
<feature type="compositionally biased region" description="Polar residues" evidence="1">
    <location>
        <begin position="121"/>
        <end position="132"/>
    </location>
</feature>
<dbReference type="Proteomes" id="UP001311232">
    <property type="component" value="Unassembled WGS sequence"/>
</dbReference>
<comment type="caution">
    <text evidence="2">The sequence shown here is derived from an EMBL/GenBank/DDBJ whole genome shotgun (WGS) entry which is preliminary data.</text>
</comment>
<evidence type="ECO:0000313" key="3">
    <source>
        <dbReference type="Proteomes" id="UP001311232"/>
    </source>
</evidence>
<organism evidence="2 3">
    <name type="scientific">Crenichthys baileyi</name>
    <name type="common">White River springfish</name>
    <dbReference type="NCBI Taxonomy" id="28760"/>
    <lineage>
        <taxon>Eukaryota</taxon>
        <taxon>Metazoa</taxon>
        <taxon>Chordata</taxon>
        <taxon>Craniata</taxon>
        <taxon>Vertebrata</taxon>
        <taxon>Euteleostomi</taxon>
        <taxon>Actinopterygii</taxon>
        <taxon>Neopterygii</taxon>
        <taxon>Teleostei</taxon>
        <taxon>Neoteleostei</taxon>
        <taxon>Acanthomorphata</taxon>
        <taxon>Ovalentaria</taxon>
        <taxon>Atherinomorphae</taxon>
        <taxon>Cyprinodontiformes</taxon>
        <taxon>Goodeidae</taxon>
        <taxon>Crenichthys</taxon>
    </lineage>
</organism>
<evidence type="ECO:0000313" key="2">
    <source>
        <dbReference type="EMBL" id="KAK5617597.1"/>
    </source>
</evidence>
<proteinExistence type="predicted"/>
<name>A0AAV9S9R9_9TELE</name>
<keyword evidence="3" id="KW-1185">Reference proteome</keyword>
<protein>
    <submittedName>
        <fullName evidence="2">Uncharacterized protein</fullName>
    </submittedName>
</protein>
<feature type="compositionally biased region" description="Polar residues" evidence="1">
    <location>
        <begin position="100"/>
        <end position="113"/>
    </location>
</feature>
<dbReference type="AlphaFoldDB" id="A0AAV9S9R9"/>
<feature type="region of interest" description="Disordered" evidence="1">
    <location>
        <begin position="45"/>
        <end position="134"/>
    </location>
</feature>
<sequence length="157" mass="16945">MTARRRECLQLLLICSADTTAWGGFVYLLMHTCLLTRLNPEVETTQASSARPAELRHQDSSQMLPPLSGVSPAAPLPAEMKSLCGVRPASPGGPEPSQCHLHQSSETRCSLLSSPLPESRATLSPQQLSSQRAAGCHSRLIVLRSSSEVEDKNQNNS</sequence>
<gene>
    <name evidence="2" type="ORF">CRENBAI_003142</name>
</gene>